<accession>A0ABV1L1R3</accession>
<organism evidence="1 2">
    <name type="scientific">Cohnella silvisoli</name>
    <dbReference type="NCBI Taxonomy" id="2873699"/>
    <lineage>
        <taxon>Bacteria</taxon>
        <taxon>Bacillati</taxon>
        <taxon>Bacillota</taxon>
        <taxon>Bacilli</taxon>
        <taxon>Bacillales</taxon>
        <taxon>Paenibacillaceae</taxon>
        <taxon>Cohnella</taxon>
    </lineage>
</organism>
<evidence type="ECO:0000313" key="1">
    <source>
        <dbReference type="EMBL" id="MEQ4486196.1"/>
    </source>
</evidence>
<proteinExistence type="predicted"/>
<keyword evidence="2" id="KW-1185">Reference proteome</keyword>
<gene>
    <name evidence="1" type="ORF">QJS35_27825</name>
</gene>
<comment type="caution">
    <text evidence="1">The sequence shown here is derived from an EMBL/GenBank/DDBJ whole genome shotgun (WGS) entry which is preliminary data.</text>
</comment>
<name>A0ABV1L1R3_9BACL</name>
<dbReference type="EMBL" id="JASKHM010000019">
    <property type="protein sequence ID" value="MEQ4486196.1"/>
    <property type="molecule type" value="Genomic_DNA"/>
</dbReference>
<protein>
    <submittedName>
        <fullName evidence="1">Uncharacterized protein</fullName>
    </submittedName>
</protein>
<dbReference type="RefSeq" id="WP_255678819.1">
    <property type="nucleotide sequence ID" value="NZ_JAIOAP010000018.1"/>
</dbReference>
<evidence type="ECO:0000313" key="2">
    <source>
        <dbReference type="Proteomes" id="UP001493487"/>
    </source>
</evidence>
<sequence length="43" mass="4875">MKLVTIDNKGEWTLGVWTDYGIVDIAKAVEVYGTNDSMTTQYF</sequence>
<reference evidence="1 2" key="1">
    <citation type="journal article" date="2023" name="Genome Announc.">
        <title>Pan-Genome Analyses of the Genus Cohnella and Proposal of the Novel Species Cohnella silvisoli sp. nov., Isolated from Forest Soil.</title>
        <authorList>
            <person name="Wang C."/>
            <person name="Mao L."/>
            <person name="Bao G."/>
            <person name="Zhu H."/>
        </authorList>
    </citation>
    <scope>NUCLEOTIDE SEQUENCE [LARGE SCALE GENOMIC DNA]</scope>
    <source>
        <strain evidence="1 2">NL03-T5-1</strain>
    </source>
</reference>
<dbReference type="Proteomes" id="UP001493487">
    <property type="component" value="Unassembled WGS sequence"/>
</dbReference>